<comment type="catalytic activity">
    <reaction evidence="1">
        <text>Hydrolysis of terminal non-reducing beta-D-galactose residues in beta-D-galactosides.</text>
        <dbReference type="EC" id="3.2.1.23"/>
    </reaction>
</comment>
<proteinExistence type="inferred from homology"/>
<evidence type="ECO:0000256" key="2">
    <source>
        <dbReference type="ARBA" id="ARBA00009809"/>
    </source>
</evidence>
<feature type="non-terminal residue" evidence="5">
    <location>
        <position position="135"/>
    </location>
</feature>
<evidence type="ECO:0000313" key="6">
    <source>
        <dbReference type="Proteomes" id="UP001162972"/>
    </source>
</evidence>
<sequence>MIEKAIMINGQRRILFSGSIHYPRSTPDMWEDLIKKAKDGGIDVIETYVFWNVHEPTPGNYHFEGRYDLVRFMKTIQKAGLYAHLRIGPYVCAEWNFGGFPVWLKYVPGISFRTDNEPFKRAMQGFTEKIVGLMK</sequence>
<dbReference type="GO" id="GO:0004565">
    <property type="term" value="F:beta-galactosidase activity"/>
    <property type="evidence" value="ECO:0007669"/>
    <property type="project" value="UniProtKB-EC"/>
</dbReference>
<dbReference type="Gene3D" id="3.20.20.80">
    <property type="entry name" value="Glycosidases"/>
    <property type="match status" value="1"/>
</dbReference>
<keyword evidence="6" id="KW-1185">Reference proteome</keyword>
<evidence type="ECO:0000256" key="3">
    <source>
        <dbReference type="ARBA" id="ARBA00012756"/>
    </source>
</evidence>
<evidence type="ECO:0000259" key="4">
    <source>
        <dbReference type="Pfam" id="PF01301"/>
    </source>
</evidence>
<dbReference type="EC" id="3.2.1.23" evidence="3"/>
<dbReference type="GO" id="GO:0005975">
    <property type="term" value="P:carbohydrate metabolic process"/>
    <property type="evidence" value="ECO:0007669"/>
    <property type="project" value="InterPro"/>
</dbReference>
<protein>
    <recommendedName>
        <fullName evidence="3">beta-galactosidase</fullName>
        <ecNumber evidence="3">3.2.1.23</ecNumber>
    </recommendedName>
</protein>
<dbReference type="SUPFAM" id="SSF51445">
    <property type="entry name" value="(Trans)glycosidases"/>
    <property type="match status" value="1"/>
</dbReference>
<comment type="similarity">
    <text evidence="2">Belongs to the glycosyl hydrolase 35 family.</text>
</comment>
<dbReference type="InterPro" id="IPR031330">
    <property type="entry name" value="Gly_Hdrlase_35_cat"/>
</dbReference>
<dbReference type="PANTHER" id="PTHR23421">
    <property type="entry name" value="BETA-GALACTOSIDASE RELATED"/>
    <property type="match status" value="1"/>
</dbReference>
<dbReference type="InterPro" id="IPR017853">
    <property type="entry name" value="GH"/>
</dbReference>
<evidence type="ECO:0000256" key="1">
    <source>
        <dbReference type="ARBA" id="ARBA00001412"/>
    </source>
</evidence>
<dbReference type="AlphaFoldDB" id="A0AAD6JXP6"/>
<accession>A0AAD6JXP6</accession>
<dbReference type="Proteomes" id="UP001162972">
    <property type="component" value="Chromosome 5"/>
</dbReference>
<dbReference type="InterPro" id="IPR001944">
    <property type="entry name" value="Glycoside_Hdrlase_35"/>
</dbReference>
<feature type="domain" description="Glycoside hydrolase 35 catalytic" evidence="4">
    <location>
        <begin position="6"/>
        <end position="135"/>
    </location>
</feature>
<name>A0AAD6JXP6_9ROSI</name>
<dbReference type="Pfam" id="PF01301">
    <property type="entry name" value="Glyco_hydro_35"/>
    <property type="match status" value="1"/>
</dbReference>
<dbReference type="PRINTS" id="PR00742">
    <property type="entry name" value="GLHYDRLASE35"/>
</dbReference>
<gene>
    <name evidence="5" type="ORF">OIU84_006061</name>
</gene>
<reference evidence="5 6" key="1">
    <citation type="journal article" date="2023" name="Int. J. Mol. Sci.">
        <title>De Novo Assembly and Annotation of 11 Diverse Shrub Willow (Salix) Genomes Reveals Novel Gene Organization in Sex-Linked Regions.</title>
        <authorList>
            <person name="Hyden B."/>
            <person name="Feng K."/>
            <person name="Yates T.B."/>
            <person name="Jawdy S."/>
            <person name="Cereghino C."/>
            <person name="Smart L.B."/>
            <person name="Muchero W."/>
        </authorList>
    </citation>
    <scope>NUCLEOTIDE SEQUENCE [LARGE SCALE GENOMIC DNA]</scope>
    <source>
        <tissue evidence="5">Shoot tip</tissue>
    </source>
</reference>
<comment type="caution">
    <text evidence="5">The sequence shown here is derived from an EMBL/GenBank/DDBJ whole genome shotgun (WGS) entry which is preliminary data.</text>
</comment>
<evidence type="ECO:0000313" key="5">
    <source>
        <dbReference type="EMBL" id="KAJ6413184.1"/>
    </source>
</evidence>
<dbReference type="EMBL" id="JAPFFJ010000013">
    <property type="protein sequence ID" value="KAJ6413184.1"/>
    <property type="molecule type" value="Genomic_DNA"/>
</dbReference>
<organism evidence="5 6">
    <name type="scientific">Salix udensis</name>
    <dbReference type="NCBI Taxonomy" id="889485"/>
    <lineage>
        <taxon>Eukaryota</taxon>
        <taxon>Viridiplantae</taxon>
        <taxon>Streptophyta</taxon>
        <taxon>Embryophyta</taxon>
        <taxon>Tracheophyta</taxon>
        <taxon>Spermatophyta</taxon>
        <taxon>Magnoliopsida</taxon>
        <taxon>eudicotyledons</taxon>
        <taxon>Gunneridae</taxon>
        <taxon>Pentapetalae</taxon>
        <taxon>rosids</taxon>
        <taxon>fabids</taxon>
        <taxon>Malpighiales</taxon>
        <taxon>Salicaceae</taxon>
        <taxon>Saliceae</taxon>
        <taxon>Salix</taxon>
    </lineage>
</organism>